<dbReference type="Pfam" id="PF03253">
    <property type="entry name" value="UT"/>
    <property type="match status" value="1"/>
</dbReference>
<dbReference type="GO" id="GO:0015204">
    <property type="term" value="F:urea transmembrane transporter activity"/>
    <property type="evidence" value="ECO:0007669"/>
    <property type="project" value="InterPro"/>
</dbReference>
<feature type="transmembrane region" description="Helical" evidence="9">
    <location>
        <begin position="71"/>
        <end position="88"/>
    </location>
</feature>
<comment type="subcellular location">
    <subcellularLocation>
        <location evidence="1">Cell membrane</location>
        <topology evidence="1">Multi-pass membrane protein</topology>
    </subcellularLocation>
</comment>
<evidence type="ECO:0000256" key="5">
    <source>
        <dbReference type="ARBA" id="ARBA00022989"/>
    </source>
</evidence>
<evidence type="ECO:0000256" key="6">
    <source>
        <dbReference type="ARBA" id="ARBA00023136"/>
    </source>
</evidence>
<dbReference type="GO" id="GO:0005886">
    <property type="term" value="C:plasma membrane"/>
    <property type="evidence" value="ECO:0007669"/>
    <property type="project" value="UniProtKB-SubCell"/>
</dbReference>
<dbReference type="Gene3D" id="1.10.3430.10">
    <property type="entry name" value="Ammonium transporter AmtB like domains"/>
    <property type="match status" value="1"/>
</dbReference>
<feature type="transmembrane region" description="Helical" evidence="9">
    <location>
        <begin position="100"/>
        <end position="118"/>
    </location>
</feature>
<dbReference type="InterPro" id="IPR004937">
    <property type="entry name" value="Urea_transporter"/>
</dbReference>
<keyword evidence="3" id="KW-1003">Cell membrane</keyword>
<accession>A0A1G9KC54</accession>
<gene>
    <name evidence="10" type="ORF">SAMN05216186_1221</name>
</gene>
<feature type="transmembrane region" description="Helical" evidence="9">
    <location>
        <begin position="41"/>
        <end position="65"/>
    </location>
</feature>
<dbReference type="STRING" id="137658.SAMN05216186_1221"/>
<feature type="transmembrane region" description="Helical" evidence="9">
    <location>
        <begin position="153"/>
        <end position="171"/>
    </location>
</feature>
<dbReference type="AlphaFoldDB" id="A0A1G9KC54"/>
<evidence type="ECO:0000313" key="10">
    <source>
        <dbReference type="EMBL" id="SDL47169.1"/>
    </source>
</evidence>
<evidence type="ECO:0000313" key="11">
    <source>
        <dbReference type="Proteomes" id="UP000198706"/>
    </source>
</evidence>
<name>A0A1G9KC54_9PSED</name>
<feature type="region of interest" description="Disordered" evidence="8">
    <location>
        <begin position="1"/>
        <end position="29"/>
    </location>
</feature>
<sequence>IHSPNAQPDEYTTSIPPTSLTPPMPPHTSPFTRLPSLSKPLLNGFAQIFLQAHPGCGLLCLLAIALWAPDLLGGALLGGLAGTLVAWRRGYDRDDIDAGLYGYNGILLGLLASLSFAWSPLLPLLIVCAAGLSSLAVHHLLRAMRERQWLPALTSPFVLLGWLLLALAGPLELEARETLPAAPLSLDWPNGLGALARGLGQVVFLDHPLAGLCLFAGLLLADRRAALWAALGSALGLALALLQGWPAQNALLGLHGYNAALAAIALGQTHRAPWAPAIGLLLALLLQPGFAALGLPALTMPFILACWLVYAGQRVFRQGAATWHPGRH</sequence>
<dbReference type="InterPro" id="IPR029020">
    <property type="entry name" value="Ammonium/urea_transptr"/>
</dbReference>
<dbReference type="Proteomes" id="UP000198706">
    <property type="component" value="Unassembled WGS sequence"/>
</dbReference>
<dbReference type="PIRSF" id="PIRSF016502">
    <property type="entry name" value="Urea_transporter"/>
    <property type="match status" value="1"/>
</dbReference>
<feature type="transmembrane region" description="Helical" evidence="9">
    <location>
        <begin position="290"/>
        <end position="310"/>
    </location>
</feature>
<keyword evidence="6 9" id="KW-0472">Membrane</keyword>
<evidence type="ECO:0000256" key="4">
    <source>
        <dbReference type="ARBA" id="ARBA00022692"/>
    </source>
</evidence>
<evidence type="ECO:0000256" key="7">
    <source>
        <dbReference type="PIRSR" id="PIRSR016502-1"/>
    </source>
</evidence>
<dbReference type="PANTHER" id="PTHR10464">
    <property type="entry name" value="UREA TRANSPORTER"/>
    <property type="match status" value="1"/>
</dbReference>
<evidence type="ECO:0000256" key="2">
    <source>
        <dbReference type="ARBA" id="ARBA00005914"/>
    </source>
</evidence>
<keyword evidence="4 9" id="KW-0812">Transmembrane</keyword>
<proteinExistence type="inferred from homology"/>
<feature type="transmembrane region" description="Helical" evidence="9">
    <location>
        <begin position="227"/>
        <end position="245"/>
    </location>
</feature>
<keyword evidence="5 9" id="KW-1133">Transmembrane helix</keyword>
<feature type="non-terminal residue" evidence="10">
    <location>
        <position position="1"/>
    </location>
</feature>
<feature type="site" description="Important for channel permeability" evidence="7">
    <location>
        <position position="299"/>
    </location>
</feature>
<organism evidence="10 11">
    <name type="scientific">Pseudomonas indica</name>
    <dbReference type="NCBI Taxonomy" id="137658"/>
    <lineage>
        <taxon>Bacteria</taxon>
        <taxon>Pseudomonadati</taxon>
        <taxon>Pseudomonadota</taxon>
        <taxon>Gammaproteobacteria</taxon>
        <taxon>Pseudomonadales</taxon>
        <taxon>Pseudomonadaceae</taxon>
        <taxon>Pseudomonas</taxon>
    </lineage>
</organism>
<dbReference type="EMBL" id="FNFD01000022">
    <property type="protein sequence ID" value="SDL47169.1"/>
    <property type="molecule type" value="Genomic_DNA"/>
</dbReference>
<evidence type="ECO:0000256" key="3">
    <source>
        <dbReference type="ARBA" id="ARBA00022475"/>
    </source>
</evidence>
<reference evidence="10 11" key="1">
    <citation type="submission" date="2016-10" db="EMBL/GenBank/DDBJ databases">
        <authorList>
            <person name="de Groot N.N."/>
        </authorList>
    </citation>
    <scope>NUCLEOTIDE SEQUENCE [LARGE SCALE GENOMIC DNA]</scope>
    <source>
        <strain evidence="10 11">JCM 21544</strain>
    </source>
</reference>
<protein>
    <submittedName>
        <fullName evidence="10">Urea transporter</fullName>
    </submittedName>
</protein>
<dbReference type="PANTHER" id="PTHR10464:SF4">
    <property type="entry name" value="UREA TRANSPORTER"/>
    <property type="match status" value="1"/>
</dbReference>
<evidence type="ECO:0000256" key="1">
    <source>
        <dbReference type="ARBA" id="ARBA00004651"/>
    </source>
</evidence>
<feature type="transmembrane region" description="Helical" evidence="9">
    <location>
        <begin position="198"/>
        <end position="220"/>
    </location>
</feature>
<feature type="compositionally biased region" description="Pro residues" evidence="8">
    <location>
        <begin position="19"/>
        <end position="28"/>
    </location>
</feature>
<keyword evidence="11" id="KW-1185">Reference proteome</keyword>
<evidence type="ECO:0000256" key="8">
    <source>
        <dbReference type="SAM" id="MobiDB-lite"/>
    </source>
</evidence>
<comment type="similarity">
    <text evidence="2">Belongs to the urea transporter family.</text>
</comment>
<evidence type="ECO:0000256" key="9">
    <source>
        <dbReference type="SAM" id="Phobius"/>
    </source>
</evidence>